<accession>A0A6N7PPK1</accession>
<dbReference type="Gene3D" id="2.60.200.20">
    <property type="match status" value="1"/>
</dbReference>
<dbReference type="CDD" id="cd00060">
    <property type="entry name" value="FHA"/>
    <property type="match status" value="1"/>
</dbReference>
<evidence type="ECO:0000313" key="2">
    <source>
        <dbReference type="EMBL" id="MRG93557.1"/>
    </source>
</evidence>
<dbReference type="OrthoDB" id="7869657at2"/>
<proteinExistence type="predicted"/>
<dbReference type="SUPFAM" id="SSF49879">
    <property type="entry name" value="SMAD/FHA domain"/>
    <property type="match status" value="1"/>
</dbReference>
<evidence type="ECO:0000259" key="1">
    <source>
        <dbReference type="PROSITE" id="PS50006"/>
    </source>
</evidence>
<organism evidence="2 3">
    <name type="scientific">Polyangium spumosum</name>
    <dbReference type="NCBI Taxonomy" id="889282"/>
    <lineage>
        <taxon>Bacteria</taxon>
        <taxon>Pseudomonadati</taxon>
        <taxon>Myxococcota</taxon>
        <taxon>Polyangia</taxon>
        <taxon>Polyangiales</taxon>
        <taxon>Polyangiaceae</taxon>
        <taxon>Polyangium</taxon>
    </lineage>
</organism>
<dbReference type="InterPro" id="IPR000253">
    <property type="entry name" value="FHA_dom"/>
</dbReference>
<dbReference type="InterPro" id="IPR008984">
    <property type="entry name" value="SMAD_FHA_dom_sf"/>
</dbReference>
<protein>
    <submittedName>
        <fullName evidence="2">FHA domain-containing protein</fullName>
    </submittedName>
</protein>
<dbReference type="PANTHER" id="PTHR23308">
    <property type="entry name" value="NUCLEAR INHIBITOR OF PROTEIN PHOSPHATASE-1"/>
    <property type="match status" value="1"/>
</dbReference>
<gene>
    <name evidence="2" type="ORF">GF068_16795</name>
</gene>
<dbReference type="SMART" id="SM00240">
    <property type="entry name" value="FHA"/>
    <property type="match status" value="1"/>
</dbReference>
<evidence type="ECO:0000313" key="3">
    <source>
        <dbReference type="Proteomes" id="UP000440224"/>
    </source>
</evidence>
<dbReference type="InterPro" id="IPR050923">
    <property type="entry name" value="Cell_Proc_Reg/RNA_Proc"/>
</dbReference>
<name>A0A6N7PPK1_9BACT</name>
<dbReference type="PROSITE" id="PS50006">
    <property type="entry name" value="FHA_DOMAIN"/>
    <property type="match status" value="1"/>
</dbReference>
<dbReference type="Pfam" id="PF00498">
    <property type="entry name" value="FHA"/>
    <property type="match status" value="1"/>
</dbReference>
<dbReference type="EMBL" id="WJIE01000004">
    <property type="protein sequence ID" value="MRG93557.1"/>
    <property type="molecule type" value="Genomic_DNA"/>
</dbReference>
<keyword evidence="3" id="KW-1185">Reference proteome</keyword>
<comment type="caution">
    <text evidence="2">The sequence shown here is derived from an EMBL/GenBank/DDBJ whole genome shotgun (WGS) entry which is preliminary data.</text>
</comment>
<dbReference type="AlphaFoldDB" id="A0A6N7PPK1"/>
<dbReference type="RefSeq" id="WP_153820379.1">
    <property type="nucleotide sequence ID" value="NZ_WJIE01000004.1"/>
</dbReference>
<reference evidence="2 3" key="1">
    <citation type="submission" date="2019-10" db="EMBL/GenBank/DDBJ databases">
        <title>A soil myxobacterium in the family Polyangiaceae.</title>
        <authorList>
            <person name="Li Y."/>
            <person name="Wang J."/>
        </authorList>
    </citation>
    <scope>NUCLEOTIDE SEQUENCE [LARGE SCALE GENOMIC DNA]</scope>
    <source>
        <strain evidence="2 3">DSM 14734</strain>
    </source>
</reference>
<sequence length="307" mass="33163">MGTLKNESTQAYVSLGVRCLIGRHSACDVRVDERRVSAEHASLHWTGGRWELRDLGSRNGTWLGGHRLSPGERVPLAEGMAFSLGGAGATFVLCEGSPPGAAARHHASGARRAASGGMLLLPDEELPLVSVFEDGEGNWVTEIGDDVQPVEDQQVLTIAGEPWTLELPPLDGATWQSDIRSPALENIHLRLAVSQNEEQVAATVVMGGREAELPARTHHYLLVTLARAWLEDHDAPAAKRGWLGRDALCRMLATDMNKVNVDIHRARKQLAVLGVQNAAGLVERRASTGEIRIGVRSVEVVRMAAAR</sequence>
<feature type="domain" description="FHA" evidence="1">
    <location>
        <begin position="19"/>
        <end position="68"/>
    </location>
</feature>
<dbReference type="Proteomes" id="UP000440224">
    <property type="component" value="Unassembled WGS sequence"/>
</dbReference>